<proteinExistence type="predicted"/>
<dbReference type="EMBL" id="BMYX01000024">
    <property type="protein sequence ID" value="GGY27511.1"/>
    <property type="molecule type" value="Genomic_DNA"/>
</dbReference>
<keyword evidence="2" id="KW-1185">Reference proteome</keyword>
<sequence length="97" mass="10429">MLPTALAPTGGMIEILEGRSLLGFLSGATALYGRLTVRETIRFFGEAHGVGRAHRRPGRPVANRGRECRLIGALVLPSNAIVAAVRLTLSLFARTYK</sequence>
<evidence type="ECO:0000313" key="2">
    <source>
        <dbReference type="Proteomes" id="UP000645257"/>
    </source>
</evidence>
<evidence type="ECO:0000313" key="1">
    <source>
        <dbReference type="EMBL" id="GGY27511.1"/>
    </source>
</evidence>
<comment type="caution">
    <text evidence="1">The sequence shown here is derived from an EMBL/GenBank/DDBJ whole genome shotgun (WGS) entry which is preliminary data.</text>
</comment>
<dbReference type="Proteomes" id="UP000645257">
    <property type="component" value="Unassembled WGS sequence"/>
</dbReference>
<reference evidence="1" key="1">
    <citation type="journal article" date="2014" name="Int. J. Syst. Evol. Microbiol.">
        <title>Complete genome sequence of Corynebacterium casei LMG S-19264T (=DSM 44701T), isolated from a smear-ripened cheese.</title>
        <authorList>
            <consortium name="US DOE Joint Genome Institute (JGI-PGF)"/>
            <person name="Walter F."/>
            <person name="Albersmeier A."/>
            <person name="Kalinowski J."/>
            <person name="Ruckert C."/>
        </authorList>
    </citation>
    <scope>NUCLEOTIDE SEQUENCE</scope>
    <source>
        <strain evidence="1">KCTC 32182</strain>
    </source>
</reference>
<organism evidence="1 2">
    <name type="scientific">Paludibacterium paludis</name>
    <dbReference type="NCBI Taxonomy" id="1225769"/>
    <lineage>
        <taxon>Bacteria</taxon>
        <taxon>Pseudomonadati</taxon>
        <taxon>Pseudomonadota</taxon>
        <taxon>Betaproteobacteria</taxon>
        <taxon>Neisseriales</taxon>
        <taxon>Chromobacteriaceae</taxon>
        <taxon>Paludibacterium</taxon>
    </lineage>
</organism>
<protein>
    <submittedName>
        <fullName evidence="1">Uncharacterized protein</fullName>
    </submittedName>
</protein>
<gene>
    <name evidence="1" type="ORF">GCM10011289_33670</name>
</gene>
<reference evidence="1" key="2">
    <citation type="submission" date="2020-09" db="EMBL/GenBank/DDBJ databases">
        <authorList>
            <person name="Sun Q."/>
            <person name="Kim S."/>
        </authorList>
    </citation>
    <scope>NUCLEOTIDE SEQUENCE</scope>
    <source>
        <strain evidence="1">KCTC 32182</strain>
    </source>
</reference>
<accession>A0A918P7E2</accession>
<dbReference type="AlphaFoldDB" id="A0A918P7E2"/>
<name>A0A918P7E2_9NEIS</name>